<name>A0AB33Z3J2_9GAMM</name>
<evidence type="ECO:0000256" key="2">
    <source>
        <dbReference type="ARBA" id="ARBA00007317"/>
    </source>
</evidence>
<evidence type="ECO:0000256" key="5">
    <source>
        <dbReference type="ARBA" id="ARBA00022823"/>
    </source>
</evidence>
<feature type="domain" description="Lipoyl-binding" evidence="8">
    <location>
        <begin position="1"/>
        <end position="76"/>
    </location>
</feature>
<dbReference type="PROSITE" id="PS00189">
    <property type="entry name" value="LIPOYL"/>
    <property type="match status" value="1"/>
</dbReference>
<comment type="caution">
    <text evidence="10">The sequence shown here is derived from an EMBL/GenBank/DDBJ whole genome shotgun (WGS) entry which is preliminary data.</text>
</comment>
<evidence type="ECO:0000259" key="8">
    <source>
        <dbReference type="PROSITE" id="PS50968"/>
    </source>
</evidence>
<dbReference type="PROSITE" id="PS51826">
    <property type="entry name" value="PSBD"/>
    <property type="match status" value="1"/>
</dbReference>
<keyword evidence="6 7" id="KW-0012">Acyltransferase</keyword>
<accession>A0AB33Z3J2</accession>
<feature type="domain" description="Peripheral subunit-binding (PSBD)" evidence="9">
    <location>
        <begin position="112"/>
        <end position="149"/>
    </location>
</feature>
<dbReference type="EMBL" id="ASHL01000002">
    <property type="protein sequence ID" value="EPD13773.1"/>
    <property type="molecule type" value="Genomic_DNA"/>
</dbReference>
<dbReference type="GO" id="GO:0016407">
    <property type="term" value="F:acetyltransferase activity"/>
    <property type="evidence" value="ECO:0007669"/>
    <property type="project" value="TreeGrafter"/>
</dbReference>
<dbReference type="InterPro" id="IPR036625">
    <property type="entry name" value="E3-bd_dom_sf"/>
</dbReference>
<dbReference type="Gene3D" id="3.30.559.10">
    <property type="entry name" value="Chloramphenicol acetyltransferase-like domain"/>
    <property type="match status" value="1"/>
</dbReference>
<dbReference type="PANTHER" id="PTHR43178">
    <property type="entry name" value="DIHYDROLIPOAMIDE ACETYLTRANSFERASE COMPONENT OF PYRUVATE DEHYDROGENASE COMPLEX"/>
    <property type="match status" value="1"/>
</dbReference>
<evidence type="ECO:0000259" key="9">
    <source>
        <dbReference type="PROSITE" id="PS51826"/>
    </source>
</evidence>
<keyword evidence="11" id="KW-1185">Reference proteome</keyword>
<dbReference type="SUPFAM" id="SSF52777">
    <property type="entry name" value="CoA-dependent acyltransferases"/>
    <property type="match status" value="1"/>
</dbReference>
<evidence type="ECO:0000256" key="3">
    <source>
        <dbReference type="ARBA" id="ARBA00011484"/>
    </source>
</evidence>
<dbReference type="InterPro" id="IPR001078">
    <property type="entry name" value="2-oxoacid_DH_actylTfrase"/>
</dbReference>
<keyword evidence="4 7" id="KW-0808">Transferase</keyword>
<evidence type="ECO:0000256" key="6">
    <source>
        <dbReference type="ARBA" id="ARBA00023315"/>
    </source>
</evidence>
<proteinExistence type="inferred from homology"/>
<comment type="similarity">
    <text evidence="2 7">Belongs to the 2-oxoacid dehydrogenase family.</text>
</comment>
<dbReference type="PROSITE" id="PS50968">
    <property type="entry name" value="BIOTINYL_LIPOYL"/>
    <property type="match status" value="1"/>
</dbReference>
<dbReference type="GO" id="GO:0031405">
    <property type="term" value="F:lipoic acid binding"/>
    <property type="evidence" value="ECO:0007669"/>
    <property type="project" value="TreeGrafter"/>
</dbReference>
<dbReference type="InterPro" id="IPR023213">
    <property type="entry name" value="CAT-like_dom_sf"/>
</dbReference>
<dbReference type="CDD" id="cd06849">
    <property type="entry name" value="lipoyl_domain"/>
    <property type="match status" value="1"/>
</dbReference>
<comment type="subunit">
    <text evidence="3">Forms a 24-polypeptide structural core with octahedral symmetry.</text>
</comment>
<dbReference type="InterPro" id="IPR003016">
    <property type="entry name" value="2-oxoA_DH_lipoyl-BS"/>
</dbReference>
<dbReference type="GO" id="GO:0005737">
    <property type="term" value="C:cytoplasm"/>
    <property type="evidence" value="ECO:0007669"/>
    <property type="project" value="TreeGrafter"/>
</dbReference>
<dbReference type="Proteomes" id="UP000015462">
    <property type="component" value="Unassembled WGS sequence"/>
</dbReference>
<comment type="cofactor">
    <cofactor evidence="1 7">
        <name>(R)-lipoate</name>
        <dbReference type="ChEBI" id="CHEBI:83088"/>
    </cofactor>
</comment>
<sequence>MNIFHLPDLGEGLPDAEIVEWHVKVGDSISINAPLVSVETAKAIIDIPSPVSGTVSHLYGDINEVIKTGDPLVEFEGDTEHDSGTVVGEMETSDVLIDDKSSSNKSIRFNAKATPAVRALAHRLGVDLSMVTPSGHDGLIQSDDVRRVARILSAVGPMEPLRGVRKAMARNMSQSHAEVAPATVVDDADISLIKNTADITPRLIRALVAACQTEPALNAWFDSHALGRRLLSSIHLGLAVDAPQGLFVAVLRDIEKENLDGIKQKLATLKSKIEQRSFSADELRGYTITLSNYGSIAGRYAMPVVLPPTVAIVGSGKAREEVVVIEGKMLIRNILPLAITVDHRVVTGGEATRFLKAFIEDLQQPH</sequence>
<dbReference type="AlphaFoldDB" id="A0AB33Z3J2"/>
<dbReference type="Gene3D" id="2.40.50.100">
    <property type="match status" value="1"/>
</dbReference>
<gene>
    <name evidence="10" type="ORF">L196_04531</name>
</gene>
<protein>
    <recommendedName>
        <fullName evidence="7">Dihydrolipoamide acetyltransferase component of pyruvate dehydrogenase complex</fullName>
        <ecNumber evidence="7">2.3.1.-</ecNumber>
    </recommendedName>
</protein>
<keyword evidence="5 7" id="KW-0450">Lipoyl</keyword>
<evidence type="ECO:0000256" key="1">
    <source>
        <dbReference type="ARBA" id="ARBA00001938"/>
    </source>
</evidence>
<evidence type="ECO:0000313" key="11">
    <source>
        <dbReference type="Proteomes" id="UP000015462"/>
    </source>
</evidence>
<organism evidence="10 11">
    <name type="scientific">Cycloclasticus pugetii</name>
    <dbReference type="NCBI Taxonomy" id="34068"/>
    <lineage>
        <taxon>Bacteria</taxon>
        <taxon>Pseudomonadati</taxon>
        <taxon>Pseudomonadota</taxon>
        <taxon>Gammaproteobacteria</taxon>
        <taxon>Thiotrichales</taxon>
        <taxon>Piscirickettsiaceae</taxon>
        <taxon>Cycloclasticus</taxon>
    </lineage>
</organism>
<dbReference type="EC" id="2.3.1.-" evidence="7"/>
<dbReference type="Pfam" id="PF00364">
    <property type="entry name" value="Biotin_lipoyl"/>
    <property type="match status" value="1"/>
</dbReference>
<dbReference type="RefSeq" id="WP_016390098.1">
    <property type="nucleotide sequence ID" value="NZ_KE646806.1"/>
</dbReference>
<dbReference type="PANTHER" id="PTHR43178:SF12">
    <property type="entry name" value="DIHYDROLIPOAMIDE ACETYLTRANSFERASE COMPONENT OF PYRUVATE DEHYDROGENASE COMPLEX"/>
    <property type="match status" value="1"/>
</dbReference>
<dbReference type="InterPro" id="IPR004167">
    <property type="entry name" value="PSBD"/>
</dbReference>
<dbReference type="InterPro" id="IPR050743">
    <property type="entry name" value="2-oxoacid_DH_E2_comp"/>
</dbReference>
<dbReference type="InterPro" id="IPR011053">
    <property type="entry name" value="Single_hybrid_motif"/>
</dbReference>
<dbReference type="InterPro" id="IPR000089">
    <property type="entry name" value="Biotin_lipoyl"/>
</dbReference>
<evidence type="ECO:0000256" key="4">
    <source>
        <dbReference type="ARBA" id="ARBA00022679"/>
    </source>
</evidence>
<reference evidence="10 11" key="1">
    <citation type="journal article" date="2013" name="Genome Announc.">
        <title>Genome Sequence of the Pyrene- and Fluoranthene-Degrading Bacterium Cycloclasticus sp. Strain PY97M.</title>
        <authorList>
            <person name="Cui Z."/>
            <person name="Xu G."/>
            <person name="Li Q."/>
            <person name="Gao W."/>
            <person name="Zheng L."/>
        </authorList>
    </citation>
    <scope>NUCLEOTIDE SEQUENCE [LARGE SCALE GENOMIC DNA]</scope>
    <source>
        <strain evidence="10 11">PY97M</strain>
    </source>
</reference>
<evidence type="ECO:0000313" key="10">
    <source>
        <dbReference type="EMBL" id="EPD13773.1"/>
    </source>
</evidence>
<dbReference type="Pfam" id="PF00198">
    <property type="entry name" value="2-oxoacid_dh"/>
    <property type="match status" value="1"/>
</dbReference>
<dbReference type="SUPFAM" id="SSF47005">
    <property type="entry name" value="Peripheral subunit-binding domain of 2-oxo acid dehydrogenase complex"/>
    <property type="match status" value="1"/>
</dbReference>
<dbReference type="SUPFAM" id="SSF51230">
    <property type="entry name" value="Single hybrid motif"/>
    <property type="match status" value="1"/>
</dbReference>
<evidence type="ECO:0000256" key="7">
    <source>
        <dbReference type="RuleBase" id="RU003423"/>
    </source>
</evidence>
<dbReference type="Pfam" id="PF02817">
    <property type="entry name" value="E3_binding"/>
    <property type="match status" value="1"/>
</dbReference>
<dbReference type="Gene3D" id="4.10.320.10">
    <property type="entry name" value="E3-binding domain"/>
    <property type="match status" value="1"/>
</dbReference>